<dbReference type="PhylomeDB" id="D2A337"/>
<sequence length="288" mass="32406">MVRHPVFTKEDEALLTNQVIKLSKVFHGISPTEIKRCAFAYAKENNIQSIFLRYLISRLATPKKAIKGFKETGIFPLNPNLFTEEDFAGTVAFTPAEPADLVETLHKPNIEAGNIENKSDEADVENEIIAELHGTSTEGENNILESVTVSFSELMPLPGPSGINSTKQKQSNRKQHSEIFTSTPMKAVLDEKEEKIQLQLQKKMKDTKSKSTKRKVFEEDNVAEQDNIKTTEIRGSIKRHCKKSMTVTEERSPEEEDDEDSSDKEVNEDICIVRGDIGKHRCGCNIIL</sequence>
<dbReference type="OMA" id="MEHREVC"/>
<evidence type="ECO:0000313" key="3">
    <source>
        <dbReference type="Proteomes" id="UP000007266"/>
    </source>
</evidence>
<feature type="region of interest" description="Disordered" evidence="1">
    <location>
        <begin position="241"/>
        <end position="267"/>
    </location>
</feature>
<proteinExistence type="predicted"/>
<name>D2A337_TRICA</name>
<reference evidence="2 3" key="2">
    <citation type="journal article" date="2010" name="Nucleic Acids Res.">
        <title>BeetleBase in 2010: revisions to provide comprehensive genomic information for Tribolium castaneum.</title>
        <authorList>
            <person name="Kim H.S."/>
            <person name="Murphy T."/>
            <person name="Xia J."/>
            <person name="Caragea D."/>
            <person name="Park Y."/>
            <person name="Beeman R.W."/>
            <person name="Lorenzen M.D."/>
            <person name="Butcher S."/>
            <person name="Manak J.R."/>
            <person name="Brown S.J."/>
        </authorList>
    </citation>
    <scope>GENOME REANNOTATION</scope>
    <source>
        <strain evidence="2 3">Georgia GA2</strain>
    </source>
</reference>
<feature type="compositionally biased region" description="Acidic residues" evidence="1">
    <location>
        <begin position="252"/>
        <end position="267"/>
    </location>
</feature>
<organism evidence="2 3">
    <name type="scientific">Tribolium castaneum</name>
    <name type="common">Red flour beetle</name>
    <dbReference type="NCBI Taxonomy" id="7070"/>
    <lineage>
        <taxon>Eukaryota</taxon>
        <taxon>Metazoa</taxon>
        <taxon>Ecdysozoa</taxon>
        <taxon>Arthropoda</taxon>
        <taxon>Hexapoda</taxon>
        <taxon>Insecta</taxon>
        <taxon>Pterygota</taxon>
        <taxon>Neoptera</taxon>
        <taxon>Endopterygota</taxon>
        <taxon>Coleoptera</taxon>
        <taxon>Polyphaga</taxon>
        <taxon>Cucujiformia</taxon>
        <taxon>Tenebrionidae</taxon>
        <taxon>Tenebrionidae incertae sedis</taxon>
        <taxon>Tribolium</taxon>
    </lineage>
</organism>
<protein>
    <submittedName>
        <fullName evidence="2">Uncharacterized protein</fullName>
    </submittedName>
</protein>
<dbReference type="HOGENOM" id="CLU_967504_0_0_1"/>
<dbReference type="EMBL" id="KQ971339">
    <property type="protein sequence ID" value="EFA01455.1"/>
    <property type="molecule type" value="Genomic_DNA"/>
</dbReference>
<evidence type="ECO:0000256" key="1">
    <source>
        <dbReference type="SAM" id="MobiDB-lite"/>
    </source>
</evidence>
<dbReference type="InParanoid" id="D2A337"/>
<dbReference type="AlphaFoldDB" id="D2A337"/>
<gene>
    <name evidence="2" type="primary">GLEAN_07001</name>
    <name evidence="2" type="ORF">TcasGA2_TC007001</name>
</gene>
<keyword evidence="3" id="KW-1185">Reference proteome</keyword>
<dbReference type="Proteomes" id="UP000007266">
    <property type="component" value="Linkage group 4"/>
</dbReference>
<accession>D2A337</accession>
<evidence type="ECO:0000313" key="2">
    <source>
        <dbReference type="EMBL" id="EFA01455.1"/>
    </source>
</evidence>
<reference evidence="2 3" key="1">
    <citation type="journal article" date="2008" name="Nature">
        <title>The genome of the model beetle and pest Tribolium castaneum.</title>
        <authorList>
            <consortium name="Tribolium Genome Sequencing Consortium"/>
            <person name="Richards S."/>
            <person name="Gibbs R.A."/>
            <person name="Weinstock G.M."/>
            <person name="Brown S.J."/>
            <person name="Denell R."/>
            <person name="Beeman R.W."/>
            <person name="Gibbs R."/>
            <person name="Beeman R.W."/>
            <person name="Brown S.J."/>
            <person name="Bucher G."/>
            <person name="Friedrich M."/>
            <person name="Grimmelikhuijzen C.J."/>
            <person name="Klingler M."/>
            <person name="Lorenzen M."/>
            <person name="Richards S."/>
            <person name="Roth S."/>
            <person name="Schroder R."/>
            <person name="Tautz D."/>
            <person name="Zdobnov E.M."/>
            <person name="Muzny D."/>
            <person name="Gibbs R.A."/>
            <person name="Weinstock G.M."/>
            <person name="Attaway T."/>
            <person name="Bell S."/>
            <person name="Buhay C.J."/>
            <person name="Chandrabose M.N."/>
            <person name="Chavez D."/>
            <person name="Clerk-Blankenburg K.P."/>
            <person name="Cree A."/>
            <person name="Dao M."/>
            <person name="Davis C."/>
            <person name="Chacko J."/>
            <person name="Dinh H."/>
            <person name="Dugan-Rocha S."/>
            <person name="Fowler G."/>
            <person name="Garner T.T."/>
            <person name="Garnes J."/>
            <person name="Gnirke A."/>
            <person name="Hawes A."/>
            <person name="Hernandez J."/>
            <person name="Hines S."/>
            <person name="Holder M."/>
            <person name="Hume J."/>
            <person name="Jhangiani S.N."/>
            <person name="Joshi V."/>
            <person name="Khan Z.M."/>
            <person name="Jackson L."/>
            <person name="Kovar C."/>
            <person name="Kowis A."/>
            <person name="Lee S."/>
            <person name="Lewis L.R."/>
            <person name="Margolis J."/>
            <person name="Morgan M."/>
            <person name="Nazareth L.V."/>
            <person name="Nguyen N."/>
            <person name="Okwuonu G."/>
            <person name="Parker D."/>
            <person name="Richards S."/>
            <person name="Ruiz S.J."/>
            <person name="Santibanez J."/>
            <person name="Savard J."/>
            <person name="Scherer S.E."/>
            <person name="Schneider B."/>
            <person name="Sodergren E."/>
            <person name="Tautz D."/>
            <person name="Vattahil S."/>
            <person name="Villasana D."/>
            <person name="White C.S."/>
            <person name="Wright R."/>
            <person name="Park Y."/>
            <person name="Beeman R.W."/>
            <person name="Lord J."/>
            <person name="Oppert B."/>
            <person name="Lorenzen M."/>
            <person name="Brown S."/>
            <person name="Wang L."/>
            <person name="Savard J."/>
            <person name="Tautz D."/>
            <person name="Richards S."/>
            <person name="Weinstock G."/>
            <person name="Gibbs R.A."/>
            <person name="Liu Y."/>
            <person name="Worley K."/>
            <person name="Weinstock G."/>
            <person name="Elsik C.G."/>
            <person name="Reese J.T."/>
            <person name="Elhaik E."/>
            <person name="Landan G."/>
            <person name="Graur D."/>
            <person name="Arensburger P."/>
            <person name="Atkinson P."/>
            <person name="Beeman R.W."/>
            <person name="Beidler J."/>
            <person name="Brown S.J."/>
            <person name="Demuth J.P."/>
            <person name="Drury D.W."/>
            <person name="Du Y.Z."/>
            <person name="Fujiwara H."/>
            <person name="Lorenzen M."/>
            <person name="Maselli V."/>
            <person name="Osanai M."/>
            <person name="Park Y."/>
            <person name="Robertson H.M."/>
            <person name="Tu Z."/>
            <person name="Wang J.J."/>
            <person name="Wang S."/>
            <person name="Richards S."/>
            <person name="Song H."/>
            <person name="Zhang L."/>
            <person name="Sodergren E."/>
            <person name="Werner D."/>
            <person name="Stanke M."/>
            <person name="Morgenstern B."/>
            <person name="Solovyev V."/>
            <person name="Kosarev P."/>
            <person name="Brown G."/>
            <person name="Chen H.C."/>
            <person name="Ermolaeva O."/>
            <person name="Hlavina W."/>
            <person name="Kapustin Y."/>
            <person name="Kiryutin B."/>
            <person name="Kitts P."/>
            <person name="Maglott D."/>
            <person name="Pruitt K."/>
            <person name="Sapojnikov V."/>
            <person name="Souvorov A."/>
            <person name="Mackey A.J."/>
            <person name="Waterhouse R.M."/>
            <person name="Wyder S."/>
            <person name="Zdobnov E.M."/>
            <person name="Zdobnov E.M."/>
            <person name="Wyder S."/>
            <person name="Kriventseva E.V."/>
            <person name="Kadowaki T."/>
            <person name="Bork P."/>
            <person name="Aranda M."/>
            <person name="Bao R."/>
            <person name="Beermann A."/>
            <person name="Berns N."/>
            <person name="Bolognesi R."/>
            <person name="Bonneton F."/>
            <person name="Bopp D."/>
            <person name="Brown S.J."/>
            <person name="Bucher G."/>
            <person name="Butts T."/>
            <person name="Chaumot A."/>
            <person name="Denell R.E."/>
            <person name="Ferrier D.E."/>
            <person name="Friedrich M."/>
            <person name="Gordon C.M."/>
            <person name="Jindra M."/>
            <person name="Klingler M."/>
            <person name="Lan Q."/>
            <person name="Lattorff H.M."/>
            <person name="Laudet V."/>
            <person name="von Levetsow C."/>
            <person name="Liu Z."/>
            <person name="Lutz R."/>
            <person name="Lynch J.A."/>
            <person name="da Fonseca R.N."/>
            <person name="Posnien N."/>
            <person name="Reuter R."/>
            <person name="Roth S."/>
            <person name="Savard J."/>
            <person name="Schinko J.B."/>
            <person name="Schmitt C."/>
            <person name="Schoppmeier M."/>
            <person name="Schroder R."/>
            <person name="Shippy T.D."/>
            <person name="Simonnet F."/>
            <person name="Marques-Souza H."/>
            <person name="Tautz D."/>
            <person name="Tomoyasu Y."/>
            <person name="Trauner J."/>
            <person name="Van der Zee M."/>
            <person name="Vervoort M."/>
            <person name="Wittkopp N."/>
            <person name="Wimmer E.A."/>
            <person name="Yang X."/>
            <person name="Jones A.K."/>
            <person name="Sattelle D.B."/>
            <person name="Ebert P.R."/>
            <person name="Nelson D."/>
            <person name="Scott J.G."/>
            <person name="Beeman R.W."/>
            <person name="Muthukrishnan S."/>
            <person name="Kramer K.J."/>
            <person name="Arakane Y."/>
            <person name="Beeman R.W."/>
            <person name="Zhu Q."/>
            <person name="Hogenkamp D."/>
            <person name="Dixit R."/>
            <person name="Oppert B."/>
            <person name="Jiang H."/>
            <person name="Zou Z."/>
            <person name="Marshall J."/>
            <person name="Elpidina E."/>
            <person name="Vinokurov K."/>
            <person name="Oppert C."/>
            <person name="Zou Z."/>
            <person name="Evans J."/>
            <person name="Lu Z."/>
            <person name="Zhao P."/>
            <person name="Sumathipala N."/>
            <person name="Altincicek B."/>
            <person name="Vilcinskas A."/>
            <person name="Williams M."/>
            <person name="Hultmark D."/>
            <person name="Hetru C."/>
            <person name="Jiang H."/>
            <person name="Grimmelikhuijzen C.J."/>
            <person name="Hauser F."/>
            <person name="Cazzamali G."/>
            <person name="Williamson M."/>
            <person name="Park Y."/>
            <person name="Li B."/>
            <person name="Tanaka Y."/>
            <person name="Predel R."/>
            <person name="Neupert S."/>
            <person name="Schachtner J."/>
            <person name="Verleyen P."/>
            <person name="Raible F."/>
            <person name="Bork P."/>
            <person name="Friedrich M."/>
            <person name="Walden K.K."/>
            <person name="Robertson H.M."/>
            <person name="Angeli S."/>
            <person name="Foret S."/>
            <person name="Bucher G."/>
            <person name="Schuetz S."/>
            <person name="Maleszka R."/>
            <person name="Wimmer E.A."/>
            <person name="Beeman R.W."/>
            <person name="Lorenzen M."/>
            <person name="Tomoyasu Y."/>
            <person name="Miller S.C."/>
            <person name="Grossmann D."/>
            <person name="Bucher G."/>
        </authorList>
    </citation>
    <scope>NUCLEOTIDE SEQUENCE [LARGE SCALE GENOMIC DNA]</scope>
    <source>
        <strain evidence="2 3">Georgia GA2</strain>
    </source>
</reference>